<keyword evidence="4 6" id="KW-0964">Secreted</keyword>
<keyword evidence="5 6" id="KW-0732">Signal</keyword>
<proteinExistence type="inferred from homology"/>
<feature type="signal peptide" evidence="6">
    <location>
        <begin position="1"/>
        <end position="26"/>
    </location>
</feature>
<evidence type="ECO:0000256" key="1">
    <source>
        <dbReference type="ARBA" id="ARBA00004613"/>
    </source>
</evidence>
<dbReference type="GO" id="GO:0060320">
    <property type="term" value="P:rejection of self pollen"/>
    <property type="evidence" value="ECO:0007669"/>
    <property type="project" value="UniProtKB-KW"/>
</dbReference>
<comment type="caution">
    <text evidence="7">The sequence shown here is derived from an EMBL/GenBank/DDBJ whole genome shotgun (WGS) entry which is preliminary data.</text>
</comment>
<comment type="similarity">
    <text evidence="2 6">Belongs to the plant self-incompatibility (S1) protein family.</text>
</comment>
<keyword evidence="3 6" id="KW-0713">Self-incompatibility</keyword>
<reference evidence="7" key="1">
    <citation type="journal article" date="2023" name="Mol. Ecol. Resour.">
        <title>Chromosome-level genome assembly of a triploid poplar Populus alba 'Berolinensis'.</title>
        <authorList>
            <person name="Chen S."/>
            <person name="Yu Y."/>
            <person name="Wang X."/>
            <person name="Wang S."/>
            <person name="Zhang T."/>
            <person name="Zhou Y."/>
            <person name="He R."/>
            <person name="Meng N."/>
            <person name="Wang Y."/>
            <person name="Liu W."/>
            <person name="Liu Z."/>
            <person name="Liu J."/>
            <person name="Guo Q."/>
            <person name="Huang H."/>
            <person name="Sederoff R.R."/>
            <person name="Wang G."/>
            <person name="Qu G."/>
            <person name="Chen S."/>
        </authorList>
    </citation>
    <scope>NUCLEOTIDE SEQUENCE</scope>
    <source>
        <strain evidence="7">SC-2020</strain>
    </source>
</reference>
<organism evidence="7 8">
    <name type="scientific">Populus alba x Populus x berolinensis</name>
    <dbReference type="NCBI Taxonomy" id="444605"/>
    <lineage>
        <taxon>Eukaryota</taxon>
        <taxon>Viridiplantae</taxon>
        <taxon>Streptophyta</taxon>
        <taxon>Embryophyta</taxon>
        <taxon>Tracheophyta</taxon>
        <taxon>Spermatophyta</taxon>
        <taxon>Magnoliopsida</taxon>
        <taxon>eudicotyledons</taxon>
        <taxon>Gunneridae</taxon>
        <taxon>Pentapetalae</taxon>
        <taxon>rosids</taxon>
        <taxon>fabids</taxon>
        <taxon>Malpighiales</taxon>
        <taxon>Salicaceae</taxon>
        <taxon>Saliceae</taxon>
        <taxon>Populus</taxon>
    </lineage>
</organism>
<evidence type="ECO:0000313" key="7">
    <source>
        <dbReference type="EMBL" id="KAJ7005070.1"/>
    </source>
</evidence>
<dbReference type="EMBL" id="JAQIZT010000003">
    <property type="protein sequence ID" value="KAJ7005070.1"/>
    <property type="molecule type" value="Genomic_DNA"/>
</dbReference>
<dbReference type="PANTHER" id="PTHR31232">
    <property type="match status" value="1"/>
</dbReference>
<dbReference type="Proteomes" id="UP001164929">
    <property type="component" value="Chromosome 3"/>
</dbReference>
<dbReference type="Pfam" id="PF05938">
    <property type="entry name" value="Self-incomp_S1"/>
    <property type="match status" value="1"/>
</dbReference>
<feature type="chain" id="PRO_5041766108" description="S-protein homolog" evidence="6">
    <location>
        <begin position="27"/>
        <end position="151"/>
    </location>
</feature>
<accession>A0AAD6R9X1</accession>
<dbReference type="PANTHER" id="PTHR31232:SF137">
    <property type="entry name" value="S-PROTEIN HOMOLOG"/>
    <property type="match status" value="1"/>
</dbReference>
<comment type="subcellular location">
    <subcellularLocation>
        <location evidence="1 6">Secreted</location>
    </subcellularLocation>
</comment>
<dbReference type="InterPro" id="IPR010264">
    <property type="entry name" value="Self-incomp_S1"/>
</dbReference>
<evidence type="ECO:0000256" key="6">
    <source>
        <dbReference type="RuleBase" id="RU367044"/>
    </source>
</evidence>
<evidence type="ECO:0000313" key="8">
    <source>
        <dbReference type="Proteomes" id="UP001164929"/>
    </source>
</evidence>
<keyword evidence="8" id="KW-1185">Reference proteome</keyword>
<dbReference type="GO" id="GO:0005576">
    <property type="term" value="C:extracellular region"/>
    <property type="evidence" value="ECO:0007669"/>
    <property type="project" value="UniProtKB-SubCell"/>
</dbReference>
<sequence length="151" mass="17350">MASSSLSASFPLLFILAISCPVLAWGSKPIPFNDNKLVFCFKFRVHIINGFSSNKNPLSLHCWSQDNDLGNHTLYIGGDFNFKFGLATFGKTIFHCDFKWAEKHRFANVFTDSMESSTCCHTKSCYWKTEDDGIYFCNDNKNYIKRLDWLT</sequence>
<evidence type="ECO:0000256" key="5">
    <source>
        <dbReference type="ARBA" id="ARBA00022729"/>
    </source>
</evidence>
<name>A0AAD6R9X1_9ROSI</name>
<dbReference type="AlphaFoldDB" id="A0AAD6R9X1"/>
<gene>
    <name evidence="7" type="ORF">NC653_009782</name>
</gene>
<evidence type="ECO:0000256" key="4">
    <source>
        <dbReference type="ARBA" id="ARBA00022525"/>
    </source>
</evidence>
<protein>
    <recommendedName>
        <fullName evidence="6">S-protein homolog</fullName>
    </recommendedName>
</protein>
<evidence type="ECO:0000256" key="2">
    <source>
        <dbReference type="ARBA" id="ARBA00005581"/>
    </source>
</evidence>
<evidence type="ECO:0000256" key="3">
    <source>
        <dbReference type="ARBA" id="ARBA00022471"/>
    </source>
</evidence>